<proteinExistence type="predicted"/>
<reference evidence="3" key="1">
    <citation type="submission" date="2016-08" db="EMBL/GenBank/DDBJ databases">
        <authorList>
            <person name="Varghese N."/>
            <person name="Submissions Spin"/>
        </authorList>
    </citation>
    <scope>NUCLEOTIDE SEQUENCE [LARGE SCALE GENOMIC DNA]</scope>
    <source>
        <strain evidence="3">SGD-1123</strain>
    </source>
</reference>
<dbReference type="EMBL" id="FMAU01000003">
    <property type="protein sequence ID" value="SCC17000.1"/>
    <property type="molecule type" value="Genomic_DNA"/>
</dbReference>
<organism evidence="2 3">
    <name type="scientific">[Bacillus] enclensis</name>
    <dbReference type="NCBI Taxonomy" id="1402860"/>
    <lineage>
        <taxon>Bacteria</taxon>
        <taxon>Bacillati</taxon>
        <taxon>Bacillota</taxon>
        <taxon>Bacilli</taxon>
        <taxon>Bacillales</taxon>
        <taxon>Bacillaceae</taxon>
        <taxon>Rossellomorea</taxon>
    </lineage>
</organism>
<dbReference type="AlphaFoldDB" id="A0A0V8HH20"/>
<accession>A0A0V8HH20</accession>
<keyword evidence="1" id="KW-1133">Transmembrane helix</keyword>
<evidence type="ECO:0000313" key="2">
    <source>
        <dbReference type="EMBL" id="SCC17000.1"/>
    </source>
</evidence>
<protein>
    <submittedName>
        <fullName evidence="2">Uncharacterized protein</fullName>
    </submittedName>
</protein>
<evidence type="ECO:0000256" key="1">
    <source>
        <dbReference type="SAM" id="Phobius"/>
    </source>
</evidence>
<keyword evidence="1" id="KW-0812">Transmembrane</keyword>
<dbReference type="RefSeq" id="WP_032085650.1">
    <property type="nucleotide sequence ID" value="NZ_FMAU01000003.1"/>
</dbReference>
<name>A0A0V8HH20_9BACI</name>
<dbReference type="Proteomes" id="UP000181997">
    <property type="component" value="Unassembled WGS sequence"/>
</dbReference>
<keyword evidence="1" id="KW-0472">Membrane</keyword>
<gene>
    <name evidence="2" type="ORF">GA0061094_2863</name>
</gene>
<sequence length="60" mass="7258">MFMELIVILIISFVVISLWMINVRLGRIANYFDNGDDHSLSDEEIEKELEEEWEKWNQQK</sequence>
<feature type="transmembrane region" description="Helical" evidence="1">
    <location>
        <begin position="6"/>
        <end position="25"/>
    </location>
</feature>
<keyword evidence="3" id="KW-1185">Reference proteome</keyword>
<evidence type="ECO:0000313" key="3">
    <source>
        <dbReference type="Proteomes" id="UP000181997"/>
    </source>
</evidence>